<dbReference type="Pfam" id="PF13540">
    <property type="entry name" value="RCC1_2"/>
    <property type="match status" value="1"/>
</dbReference>
<feature type="repeat" description="RCC1" evidence="1">
    <location>
        <begin position="99"/>
        <end position="150"/>
    </location>
</feature>
<dbReference type="SUPFAM" id="SSF54695">
    <property type="entry name" value="POZ domain"/>
    <property type="match status" value="1"/>
</dbReference>
<dbReference type="InterPro" id="IPR000210">
    <property type="entry name" value="BTB/POZ_dom"/>
</dbReference>
<dbReference type="GeneID" id="106674068"/>
<dbReference type="Pfam" id="PF00651">
    <property type="entry name" value="BTB"/>
    <property type="match status" value="1"/>
</dbReference>
<dbReference type="SMART" id="SM00225">
    <property type="entry name" value="BTB"/>
    <property type="match status" value="1"/>
</dbReference>
<dbReference type="Proteomes" id="UP000494040">
    <property type="component" value="Unassembled WGS sequence"/>
</dbReference>
<dbReference type="PROSITE" id="PS00626">
    <property type="entry name" value="RCC1_2"/>
    <property type="match status" value="1"/>
</dbReference>
<reference evidence="3" key="1">
    <citation type="submission" date="2022-01" db="UniProtKB">
        <authorList>
            <consortium name="EnsemblMetazoa"/>
        </authorList>
    </citation>
    <scope>IDENTIFICATION</scope>
</reference>
<sequence length="523" mass="58412">MPKVYSPINFDLWPVFNEVHEADRRKIVLAHIFGEDGRSALFITDYDSVYAVGANDLGRLGIGDIEFASTPVEIPFLKGRQVKCFASGSAHTLALTEVGELYSWGNNTLGRLGNGTILDSSTPVRVFLPHRVLVKSVCCGDRYCLALSYDNRVLHWGDVQFSSCQGQNIPCEISFPFESIICEIACGCFHAAVLTTSGQVYTWGINSLGQLGRKADSIDVIPALVERPPNSGPALAIGCGLTSTFILNRKNKLESYGVFKDQEFNNELNSPPIDEFAITNMGCLLCARSDDRYFIHDEESFFDKKTLKPIDIHTMQNAFAKRATPLFLKANPSDMALEVVEPIQGSTRDIEKMLFDKKEFSDLVIKLSDGLVYVHKLILTTFCEHFKSMLLGSWGTETKNEMDMQSYNARAYRAFLKFVYSGTLEPLQGPELIDLYSIAQSYFESELRAMTVTMFRKRLQPENTASLYALACKGVCEELIDICHEFASGHVDEVISSEGFDNLSPDLCKTLVKEATKRKKKNI</sequence>
<dbReference type="InterPro" id="IPR011333">
    <property type="entry name" value="SKP1/BTB/POZ_sf"/>
</dbReference>
<evidence type="ECO:0000256" key="1">
    <source>
        <dbReference type="PROSITE-ProRule" id="PRU00235"/>
    </source>
</evidence>
<dbReference type="InterPro" id="IPR009091">
    <property type="entry name" value="RCC1/BLIP-II"/>
</dbReference>
<dbReference type="RefSeq" id="XP_014262003.1">
    <property type="nucleotide sequence ID" value="XM_014406517.2"/>
</dbReference>
<dbReference type="InterPro" id="IPR000408">
    <property type="entry name" value="Reg_chr_condens"/>
</dbReference>
<dbReference type="SUPFAM" id="SSF50985">
    <property type="entry name" value="RCC1/BLIP-II"/>
    <property type="match status" value="1"/>
</dbReference>
<feature type="repeat" description="RCC1" evidence="1">
    <location>
        <begin position="47"/>
        <end position="98"/>
    </location>
</feature>
<dbReference type="PRINTS" id="PR00633">
    <property type="entry name" value="RCCNDNSATION"/>
</dbReference>
<dbReference type="InterPro" id="IPR051553">
    <property type="entry name" value="Ran_GTPase-activating"/>
</dbReference>
<dbReference type="PROSITE" id="PS50012">
    <property type="entry name" value="RCC1_3"/>
    <property type="match status" value="3"/>
</dbReference>
<dbReference type="PANTHER" id="PTHR45982:SF1">
    <property type="entry name" value="REGULATOR OF CHROMOSOME CONDENSATION"/>
    <property type="match status" value="1"/>
</dbReference>
<dbReference type="OMA" id="PVACEYT"/>
<dbReference type="PROSITE" id="PS50097">
    <property type="entry name" value="BTB"/>
    <property type="match status" value="1"/>
</dbReference>
<evidence type="ECO:0000313" key="3">
    <source>
        <dbReference type="EnsemblMetazoa" id="XP_014262003.1"/>
    </source>
</evidence>
<dbReference type="KEGG" id="clec:106674068"/>
<keyword evidence="4" id="KW-1185">Reference proteome</keyword>
<proteinExistence type="predicted"/>
<protein>
    <recommendedName>
        <fullName evidence="2">BTB domain-containing protein</fullName>
    </recommendedName>
</protein>
<dbReference type="Pfam" id="PF00415">
    <property type="entry name" value="RCC1"/>
    <property type="match status" value="2"/>
</dbReference>
<dbReference type="EnsemblMetazoa" id="XM_014406517.2">
    <property type="protein sequence ID" value="XP_014262003.1"/>
    <property type="gene ID" value="LOC106674068"/>
</dbReference>
<dbReference type="AlphaFoldDB" id="A0A8I6SDS1"/>
<feature type="repeat" description="RCC1" evidence="1">
    <location>
        <begin position="198"/>
        <end position="250"/>
    </location>
</feature>
<feature type="domain" description="BTB" evidence="2">
    <location>
        <begin position="361"/>
        <end position="428"/>
    </location>
</feature>
<dbReference type="OrthoDB" id="6591629at2759"/>
<evidence type="ECO:0000313" key="4">
    <source>
        <dbReference type="Proteomes" id="UP000494040"/>
    </source>
</evidence>
<dbReference type="Gene3D" id="2.130.10.30">
    <property type="entry name" value="Regulator of chromosome condensation 1/beta-lactamase-inhibitor protein II"/>
    <property type="match status" value="1"/>
</dbReference>
<evidence type="ECO:0000259" key="2">
    <source>
        <dbReference type="PROSITE" id="PS50097"/>
    </source>
</evidence>
<dbReference type="Gene3D" id="3.30.710.10">
    <property type="entry name" value="Potassium Channel Kv1.1, Chain A"/>
    <property type="match status" value="1"/>
</dbReference>
<dbReference type="PANTHER" id="PTHR45982">
    <property type="entry name" value="REGULATOR OF CHROMOSOME CONDENSATION"/>
    <property type="match status" value="1"/>
</dbReference>
<organism evidence="3 4">
    <name type="scientific">Cimex lectularius</name>
    <name type="common">Bed bug</name>
    <name type="synonym">Acanthia lectularia</name>
    <dbReference type="NCBI Taxonomy" id="79782"/>
    <lineage>
        <taxon>Eukaryota</taxon>
        <taxon>Metazoa</taxon>
        <taxon>Ecdysozoa</taxon>
        <taxon>Arthropoda</taxon>
        <taxon>Hexapoda</taxon>
        <taxon>Insecta</taxon>
        <taxon>Pterygota</taxon>
        <taxon>Neoptera</taxon>
        <taxon>Paraneoptera</taxon>
        <taxon>Hemiptera</taxon>
        <taxon>Heteroptera</taxon>
        <taxon>Panheteroptera</taxon>
        <taxon>Cimicomorpha</taxon>
        <taxon>Cimicidae</taxon>
        <taxon>Cimex</taxon>
    </lineage>
</organism>
<accession>A0A8I6SDS1</accession>
<name>A0A8I6SDS1_CIMLE</name>